<keyword evidence="4 7" id="KW-0456">Lyase</keyword>
<evidence type="ECO:0000256" key="1">
    <source>
        <dbReference type="ARBA" id="ARBA00001933"/>
    </source>
</evidence>
<evidence type="ECO:0000259" key="6">
    <source>
        <dbReference type="Pfam" id="PF00155"/>
    </source>
</evidence>
<evidence type="ECO:0000256" key="5">
    <source>
        <dbReference type="ARBA" id="ARBA00037974"/>
    </source>
</evidence>
<evidence type="ECO:0000256" key="2">
    <source>
        <dbReference type="ARBA" id="ARBA00012224"/>
    </source>
</evidence>
<evidence type="ECO:0000313" key="8">
    <source>
        <dbReference type="Proteomes" id="UP000017973"/>
    </source>
</evidence>
<comment type="similarity">
    <text evidence="5">Belongs to the class-II pyridoxal-phosphate-dependent aminotransferase family. MalY/PatB cystathionine beta-lyase subfamily.</text>
</comment>
<dbReference type="SUPFAM" id="SSF53383">
    <property type="entry name" value="PLP-dependent transferases"/>
    <property type="match status" value="1"/>
</dbReference>
<comment type="caution">
    <text evidence="7">The sequence shown here is derived from an EMBL/GenBank/DDBJ whole genome shotgun (WGS) entry which is preliminary data.</text>
</comment>
<accession>V6MCJ1</accession>
<dbReference type="GO" id="GO:0047804">
    <property type="term" value="F:cysteine-S-conjugate beta-lyase activity"/>
    <property type="evidence" value="ECO:0007669"/>
    <property type="project" value="UniProtKB-EC"/>
</dbReference>
<sequence>MKFDFDAVTDRTGTCSLKWESNMRGYNEEGMIPLWVADMDFACPPQITEALARRVAHPIYGYSIEPQEFYTSLKDWIRRRFQVAVEESWMTSIAGIIPAMHVALEAYTSPGDKVIVQTPVYHPFFLSVKNRGREVVENRLLEDDGNYFIDFADLEQKVRDPQVKLLFLCSPHNPVGRIWSRDELLRLGRLCVDHDVLVVADEIHADLVYEKGSHLPYYALPDELSKQSLSLVSASKTFNIAGLFTSFALSSNPEILRAFQSAATRMGHEFVNLFGVQATIAAYQHGEEWLDQLLVYLRGNAQFIHQFLAERVPQVSMRVPEASYLGWIDFRKLGLPQETLMWLLQKAKLGLHNGEVFGSGGTGFIRINFACPRSLLVQAMERLDRAIQSMGSTTFKPANKE</sequence>
<keyword evidence="8" id="KW-1185">Reference proteome</keyword>
<dbReference type="AlphaFoldDB" id="V6MCJ1"/>
<proteinExistence type="inferred from homology"/>
<dbReference type="InterPro" id="IPR015421">
    <property type="entry name" value="PyrdxlP-dep_Trfase_major"/>
</dbReference>
<name>V6MCJ1_9BACL</name>
<organism evidence="7 8">
    <name type="scientific">Brevibacillus panacihumi W25</name>
    <dbReference type="NCBI Taxonomy" id="1408254"/>
    <lineage>
        <taxon>Bacteria</taxon>
        <taxon>Bacillati</taxon>
        <taxon>Bacillota</taxon>
        <taxon>Bacilli</taxon>
        <taxon>Bacillales</taxon>
        <taxon>Paenibacillaceae</taxon>
        <taxon>Brevibacillus</taxon>
    </lineage>
</organism>
<gene>
    <name evidence="7" type="ORF">T458_02700</name>
</gene>
<comment type="cofactor">
    <cofactor evidence="1">
        <name>pyridoxal 5'-phosphate</name>
        <dbReference type="ChEBI" id="CHEBI:597326"/>
    </cofactor>
</comment>
<evidence type="ECO:0000256" key="4">
    <source>
        <dbReference type="ARBA" id="ARBA00023239"/>
    </source>
</evidence>
<dbReference type="InterPro" id="IPR015424">
    <property type="entry name" value="PyrdxlP-dep_Trfase"/>
</dbReference>
<dbReference type="InterPro" id="IPR027619">
    <property type="entry name" value="C-S_lyase_PatB-like"/>
</dbReference>
<dbReference type="Gene3D" id="3.40.640.10">
    <property type="entry name" value="Type I PLP-dependent aspartate aminotransferase-like (Major domain)"/>
    <property type="match status" value="1"/>
</dbReference>
<dbReference type="EC" id="4.4.1.13" evidence="2"/>
<dbReference type="InterPro" id="IPR004839">
    <property type="entry name" value="Aminotransferase_I/II_large"/>
</dbReference>
<dbReference type="HOGENOM" id="CLU_017584_15_0_9"/>
<dbReference type="NCBIfam" id="TIGR04350">
    <property type="entry name" value="C_S_lyase_PatB"/>
    <property type="match status" value="1"/>
</dbReference>
<evidence type="ECO:0000313" key="7">
    <source>
        <dbReference type="EMBL" id="EST56244.1"/>
    </source>
</evidence>
<dbReference type="EMBL" id="AYJU01000001">
    <property type="protein sequence ID" value="EST56244.1"/>
    <property type="molecule type" value="Genomic_DNA"/>
</dbReference>
<dbReference type="OrthoDB" id="9802872at2"/>
<dbReference type="PATRIC" id="fig|1408254.3.peg.550"/>
<dbReference type="STRING" id="1408254.T458_02700"/>
<dbReference type="PANTHER" id="PTHR43525">
    <property type="entry name" value="PROTEIN MALY"/>
    <property type="match status" value="1"/>
</dbReference>
<dbReference type="RefSeq" id="WP_023554626.1">
    <property type="nucleotide sequence ID" value="NZ_KI629782.1"/>
</dbReference>
<evidence type="ECO:0000256" key="3">
    <source>
        <dbReference type="ARBA" id="ARBA00022898"/>
    </source>
</evidence>
<keyword evidence="3" id="KW-0663">Pyridoxal phosphate</keyword>
<dbReference type="GO" id="GO:0030170">
    <property type="term" value="F:pyridoxal phosphate binding"/>
    <property type="evidence" value="ECO:0007669"/>
    <property type="project" value="InterPro"/>
</dbReference>
<reference evidence="7 8" key="1">
    <citation type="journal article" date="2014" name="Genome Announc.">
        <title>Draft Genome Sequence of Brevibacillus panacihumi Strain W25, a Halotolerant Hydrocarbon-Degrading Bacterium.</title>
        <authorList>
            <person name="Wang X."/>
            <person name="Jin D."/>
            <person name="Zhou L."/>
            <person name="Wu L."/>
            <person name="An W."/>
            <person name="Chen Y."/>
            <person name="Zhao L."/>
        </authorList>
    </citation>
    <scope>NUCLEOTIDE SEQUENCE [LARGE SCALE GENOMIC DNA]</scope>
    <source>
        <strain evidence="7 8">W25</strain>
    </source>
</reference>
<dbReference type="PANTHER" id="PTHR43525:SF1">
    <property type="entry name" value="PROTEIN MALY"/>
    <property type="match status" value="1"/>
</dbReference>
<protein>
    <recommendedName>
        <fullName evidence="2">cysteine-S-conjugate beta-lyase</fullName>
        <ecNumber evidence="2">4.4.1.13</ecNumber>
    </recommendedName>
</protein>
<dbReference type="CDD" id="cd00609">
    <property type="entry name" value="AAT_like"/>
    <property type="match status" value="1"/>
</dbReference>
<dbReference type="Pfam" id="PF00155">
    <property type="entry name" value="Aminotran_1_2"/>
    <property type="match status" value="1"/>
</dbReference>
<dbReference type="Gene3D" id="3.90.1150.10">
    <property type="entry name" value="Aspartate Aminotransferase, domain 1"/>
    <property type="match status" value="1"/>
</dbReference>
<dbReference type="eggNOG" id="COG1168">
    <property type="taxonomic scope" value="Bacteria"/>
</dbReference>
<dbReference type="Proteomes" id="UP000017973">
    <property type="component" value="Unassembled WGS sequence"/>
</dbReference>
<dbReference type="InterPro" id="IPR051798">
    <property type="entry name" value="Class-II_PLP-Dep_Aminotrans"/>
</dbReference>
<dbReference type="InterPro" id="IPR015422">
    <property type="entry name" value="PyrdxlP-dep_Trfase_small"/>
</dbReference>
<feature type="domain" description="Aminotransferase class I/classII large" evidence="6">
    <location>
        <begin position="31"/>
        <end position="383"/>
    </location>
</feature>